<dbReference type="Pfam" id="PF01633">
    <property type="entry name" value="Choline_kinase"/>
    <property type="match status" value="1"/>
</dbReference>
<dbReference type="SUPFAM" id="SSF56112">
    <property type="entry name" value="Protein kinase-like (PK-like)"/>
    <property type="match status" value="1"/>
</dbReference>
<organism evidence="1">
    <name type="scientific">marine sediment metagenome</name>
    <dbReference type="NCBI Taxonomy" id="412755"/>
    <lineage>
        <taxon>unclassified sequences</taxon>
        <taxon>metagenomes</taxon>
        <taxon>ecological metagenomes</taxon>
    </lineage>
</organism>
<dbReference type="PANTHER" id="PTHR22603">
    <property type="entry name" value="CHOLINE/ETHANOALAMINE KINASE"/>
    <property type="match status" value="1"/>
</dbReference>
<name>A0A0F9G0A6_9ZZZZ</name>
<dbReference type="CDD" id="cd05151">
    <property type="entry name" value="ChoK-like"/>
    <property type="match status" value="1"/>
</dbReference>
<dbReference type="EMBL" id="LAZR01019576">
    <property type="protein sequence ID" value="KKL92028.1"/>
    <property type="molecule type" value="Genomic_DNA"/>
</dbReference>
<dbReference type="AlphaFoldDB" id="A0A0F9G0A6"/>
<proteinExistence type="predicted"/>
<dbReference type="GO" id="GO:0006646">
    <property type="term" value="P:phosphatidylethanolamine biosynthetic process"/>
    <property type="evidence" value="ECO:0007669"/>
    <property type="project" value="TreeGrafter"/>
</dbReference>
<comment type="caution">
    <text evidence="1">The sequence shown here is derived from an EMBL/GenBank/DDBJ whole genome shotgun (WGS) entry which is preliminary data.</text>
</comment>
<dbReference type="Gene3D" id="3.90.1200.10">
    <property type="match status" value="1"/>
</dbReference>
<protein>
    <recommendedName>
        <fullName evidence="2">Aminoglycoside phosphotransferase domain-containing protein</fullName>
    </recommendedName>
</protein>
<dbReference type="Gene3D" id="3.30.200.20">
    <property type="entry name" value="Phosphorylase Kinase, domain 1"/>
    <property type="match status" value="1"/>
</dbReference>
<dbReference type="GO" id="GO:0005737">
    <property type="term" value="C:cytoplasm"/>
    <property type="evidence" value="ECO:0007669"/>
    <property type="project" value="TreeGrafter"/>
</dbReference>
<evidence type="ECO:0000313" key="1">
    <source>
        <dbReference type="EMBL" id="KKL92028.1"/>
    </source>
</evidence>
<accession>A0A0F9G0A6</accession>
<evidence type="ECO:0008006" key="2">
    <source>
        <dbReference type="Google" id="ProtNLM"/>
    </source>
</evidence>
<sequence length="293" mass="33506">MTDDPQTKAANLAFWSGRVEPEPLGGGITNTNFVVRDNGECFVVRIGDDIPLHGIMRFNEIAAARAAHAAGISPEVVHHEPGAFVMRFIEGRTLTEKDIRKPATLDRILPLIRACHMEIPKYFRGPALAFWPFHVCRNYIAVAREGNSRKKDTLSHFIEINDELEETVGEIKLVFAHNDLLAANFIDDGKRLWLFDWDYAGYNAALFDLANLASNNQFSPEQEDWLLETYHQKPVTNKLRRRLAAMKCVSLLRETLWSIVSEIHSILDFDYESYTEENLSRFDRAFDVFQSMS</sequence>
<dbReference type="PANTHER" id="PTHR22603:SF66">
    <property type="entry name" value="ETHANOLAMINE KINASE"/>
    <property type="match status" value="1"/>
</dbReference>
<gene>
    <name evidence="1" type="ORF">LCGC14_1888790</name>
</gene>
<dbReference type="InterPro" id="IPR011009">
    <property type="entry name" value="Kinase-like_dom_sf"/>
</dbReference>
<dbReference type="GO" id="GO:0004305">
    <property type="term" value="F:ethanolamine kinase activity"/>
    <property type="evidence" value="ECO:0007669"/>
    <property type="project" value="TreeGrafter"/>
</dbReference>
<reference evidence="1" key="1">
    <citation type="journal article" date="2015" name="Nature">
        <title>Complex archaea that bridge the gap between prokaryotes and eukaryotes.</title>
        <authorList>
            <person name="Spang A."/>
            <person name="Saw J.H."/>
            <person name="Jorgensen S.L."/>
            <person name="Zaremba-Niedzwiedzka K."/>
            <person name="Martijn J."/>
            <person name="Lind A.E."/>
            <person name="van Eijk R."/>
            <person name="Schleper C."/>
            <person name="Guy L."/>
            <person name="Ettema T.J."/>
        </authorList>
    </citation>
    <scope>NUCLEOTIDE SEQUENCE</scope>
</reference>